<dbReference type="InterPro" id="IPR012337">
    <property type="entry name" value="RNaseH-like_sf"/>
</dbReference>
<dbReference type="InterPro" id="IPR036397">
    <property type="entry name" value="RNaseH_sf"/>
</dbReference>
<dbReference type="Proteomes" id="UP000214588">
    <property type="component" value="Unassembled WGS sequence"/>
</dbReference>
<dbReference type="AlphaFoldDB" id="A0A226BWF1"/>
<dbReference type="SUPFAM" id="SSF53098">
    <property type="entry name" value="Ribonuclease H-like"/>
    <property type="match status" value="1"/>
</dbReference>
<proteinExistence type="predicted"/>
<dbReference type="FunFam" id="3.30.420.10:FF:000045">
    <property type="entry name" value="3'-5' exonuclease DinG"/>
    <property type="match status" value="1"/>
</dbReference>
<dbReference type="PANTHER" id="PTHR30231">
    <property type="entry name" value="DNA POLYMERASE III SUBUNIT EPSILON"/>
    <property type="match status" value="1"/>
</dbReference>
<evidence type="ECO:0000256" key="1">
    <source>
        <dbReference type="ARBA" id="ARBA00022839"/>
    </source>
</evidence>
<name>A0A226BWF1_9FIRM</name>
<evidence type="ECO:0000313" key="4">
    <source>
        <dbReference type="Proteomes" id="UP000214588"/>
    </source>
</evidence>
<keyword evidence="1 3" id="KW-0540">Nuclease</keyword>
<sequence length="197" mass="22820">MDFVAIDFETANSSRGSACALGIVVVERGEIKEKKHWLIRPKNMDFKPYNIYIHGIKPEDVKNKPEFNRLWDEVYPYLEEKLIIAHNASFDISVLRHVLDEYDIPYPNFDYMCTQKLAEKAWPNLQKYRLNYIADTLGVNFKHHDALEDSYACAKIALAICKERNINCLYHLIDVLKMSKGKLYSGGYKPARINEAG</sequence>
<protein>
    <submittedName>
        <fullName evidence="3">Exonuclease</fullName>
    </submittedName>
</protein>
<dbReference type="Gene3D" id="3.30.420.10">
    <property type="entry name" value="Ribonuclease H-like superfamily/Ribonuclease H"/>
    <property type="match status" value="1"/>
</dbReference>
<comment type="caution">
    <text evidence="3">The sequence shown here is derived from an EMBL/GenBank/DDBJ whole genome shotgun (WGS) entry which is preliminary data.</text>
</comment>
<evidence type="ECO:0000313" key="3">
    <source>
        <dbReference type="EMBL" id="OWZ83326.1"/>
    </source>
</evidence>
<accession>A0A226BWF1</accession>
<dbReference type="InterPro" id="IPR013520">
    <property type="entry name" value="Ribonucl_H"/>
</dbReference>
<gene>
    <name evidence="3" type="ORF">CDO51_09325</name>
</gene>
<evidence type="ECO:0000259" key="2">
    <source>
        <dbReference type="SMART" id="SM00479"/>
    </source>
</evidence>
<dbReference type="GO" id="GO:0008408">
    <property type="term" value="F:3'-5' exonuclease activity"/>
    <property type="evidence" value="ECO:0007669"/>
    <property type="project" value="TreeGrafter"/>
</dbReference>
<keyword evidence="1 3" id="KW-0378">Hydrolase</keyword>
<feature type="domain" description="Exonuclease" evidence="2">
    <location>
        <begin position="2"/>
        <end position="166"/>
    </location>
</feature>
<dbReference type="CDD" id="cd06130">
    <property type="entry name" value="DNA_pol_III_epsilon_like"/>
    <property type="match status" value="1"/>
</dbReference>
<dbReference type="EMBL" id="NIQC01000021">
    <property type="protein sequence ID" value="OWZ83326.1"/>
    <property type="molecule type" value="Genomic_DNA"/>
</dbReference>
<dbReference type="Pfam" id="PF00929">
    <property type="entry name" value="RNase_T"/>
    <property type="match status" value="1"/>
</dbReference>
<dbReference type="RefSeq" id="WP_089023998.1">
    <property type="nucleotide sequence ID" value="NZ_NIQC01000021.1"/>
</dbReference>
<dbReference type="PANTHER" id="PTHR30231:SF42">
    <property type="entry name" value="EXONUCLEASE"/>
    <property type="match status" value="1"/>
</dbReference>
<dbReference type="OrthoDB" id="9776650at2"/>
<dbReference type="SMART" id="SM00479">
    <property type="entry name" value="EXOIII"/>
    <property type="match status" value="1"/>
</dbReference>
<dbReference type="GO" id="GO:0005829">
    <property type="term" value="C:cytosol"/>
    <property type="evidence" value="ECO:0007669"/>
    <property type="project" value="TreeGrafter"/>
</dbReference>
<reference evidence="3 4" key="1">
    <citation type="submission" date="2017-06" db="EMBL/GenBank/DDBJ databases">
        <title>Draft Genome Sequence of Natranaerobius trueperi halophilic, alkalithermophilic bacteria from soda lakes.</title>
        <authorList>
            <person name="Zhao B."/>
        </authorList>
    </citation>
    <scope>NUCLEOTIDE SEQUENCE [LARGE SCALE GENOMIC DNA]</scope>
    <source>
        <strain evidence="3 4">DSM 18760</strain>
    </source>
</reference>
<keyword evidence="4" id="KW-1185">Reference proteome</keyword>
<organism evidence="3 4">
    <name type="scientific">Natranaerobius trueperi</name>
    <dbReference type="NCBI Taxonomy" id="759412"/>
    <lineage>
        <taxon>Bacteria</taxon>
        <taxon>Bacillati</taxon>
        <taxon>Bacillota</taxon>
        <taxon>Clostridia</taxon>
        <taxon>Natranaerobiales</taxon>
        <taxon>Natranaerobiaceae</taxon>
        <taxon>Natranaerobius</taxon>
    </lineage>
</organism>
<keyword evidence="1 3" id="KW-0269">Exonuclease</keyword>
<dbReference type="GO" id="GO:0003676">
    <property type="term" value="F:nucleic acid binding"/>
    <property type="evidence" value="ECO:0007669"/>
    <property type="project" value="InterPro"/>
</dbReference>